<gene>
    <name evidence="1" type="ORF">SDC9_114411</name>
</gene>
<name>A0A645BQU4_9ZZZZ</name>
<sequence length="140" mass="15772">MRRGRPILLIIIVIFTLNGCQKTVSEPSASFQIEIINDCSTAVFGVHYEYFLGDRACGSGYIEKLDNTAYQTGDILAMDFTSEDFAADVDLSAFYVYLFIIDDNQREWPVDVNIAIDAEFGQTYTYHIQNGPDGYVLILD</sequence>
<organism evidence="1">
    <name type="scientific">bioreactor metagenome</name>
    <dbReference type="NCBI Taxonomy" id="1076179"/>
    <lineage>
        <taxon>unclassified sequences</taxon>
        <taxon>metagenomes</taxon>
        <taxon>ecological metagenomes</taxon>
    </lineage>
</organism>
<proteinExistence type="predicted"/>
<comment type="caution">
    <text evidence="1">The sequence shown here is derived from an EMBL/GenBank/DDBJ whole genome shotgun (WGS) entry which is preliminary data.</text>
</comment>
<dbReference type="AlphaFoldDB" id="A0A645BQU4"/>
<dbReference type="EMBL" id="VSSQ01021722">
    <property type="protein sequence ID" value="MPM67488.1"/>
    <property type="molecule type" value="Genomic_DNA"/>
</dbReference>
<reference evidence="1" key="1">
    <citation type="submission" date="2019-08" db="EMBL/GenBank/DDBJ databases">
        <authorList>
            <person name="Kucharzyk K."/>
            <person name="Murdoch R.W."/>
            <person name="Higgins S."/>
            <person name="Loffler F."/>
        </authorList>
    </citation>
    <scope>NUCLEOTIDE SEQUENCE</scope>
</reference>
<protein>
    <submittedName>
        <fullName evidence="1">Uncharacterized protein</fullName>
    </submittedName>
</protein>
<accession>A0A645BQU4</accession>
<evidence type="ECO:0000313" key="1">
    <source>
        <dbReference type="EMBL" id="MPM67488.1"/>
    </source>
</evidence>